<protein>
    <submittedName>
        <fullName evidence="1">Uncharacterized protein</fullName>
    </submittedName>
</protein>
<comment type="caution">
    <text evidence="1">The sequence shown here is derived from an EMBL/GenBank/DDBJ whole genome shotgun (WGS) entry which is preliminary data.</text>
</comment>
<sequence>MLLRTFPASQFQESSRMSPCEGQHPRIPDPNLKFLSDNGFIYVSNFNYSSSRRSPVIRKPDGRYCLFTDDHHCEANSQINIWKTSRDQELVYHSVDRVLLGAERHHSGTVLWLWLLSLSFSSLRKYAPIPFHTSPKQPGFAAVWAPLSQQHSMLAGSQQRVAIAVAHNRITEPVSARLSNFNRTKTTDEYLHSHERRQNGFWERAFTLITADKQQGFPVADSVSNVECAYGHDEMRWQ</sequence>
<proteinExistence type="predicted"/>
<dbReference type="Proteomes" id="UP000438429">
    <property type="component" value="Unassembled WGS sequence"/>
</dbReference>
<gene>
    <name evidence="1" type="ORF">F2P81_007199</name>
</gene>
<evidence type="ECO:0000313" key="1">
    <source>
        <dbReference type="EMBL" id="KAF0041301.1"/>
    </source>
</evidence>
<name>A0A6A4TEN3_SCOMX</name>
<organism evidence="1 2">
    <name type="scientific">Scophthalmus maximus</name>
    <name type="common">Turbot</name>
    <name type="synonym">Psetta maxima</name>
    <dbReference type="NCBI Taxonomy" id="52904"/>
    <lineage>
        <taxon>Eukaryota</taxon>
        <taxon>Metazoa</taxon>
        <taxon>Chordata</taxon>
        <taxon>Craniata</taxon>
        <taxon>Vertebrata</taxon>
        <taxon>Euteleostomi</taxon>
        <taxon>Actinopterygii</taxon>
        <taxon>Neopterygii</taxon>
        <taxon>Teleostei</taxon>
        <taxon>Neoteleostei</taxon>
        <taxon>Acanthomorphata</taxon>
        <taxon>Carangaria</taxon>
        <taxon>Pleuronectiformes</taxon>
        <taxon>Pleuronectoidei</taxon>
        <taxon>Scophthalmidae</taxon>
        <taxon>Scophthalmus</taxon>
    </lineage>
</organism>
<dbReference type="EMBL" id="VEVO01000006">
    <property type="protein sequence ID" value="KAF0041301.1"/>
    <property type="molecule type" value="Genomic_DNA"/>
</dbReference>
<reference evidence="1 2" key="1">
    <citation type="submission" date="2019-06" db="EMBL/GenBank/DDBJ databases">
        <title>Draft genomes of female and male turbot (Scophthalmus maximus).</title>
        <authorList>
            <person name="Xu H."/>
            <person name="Xu X.-W."/>
            <person name="Shao C."/>
            <person name="Chen S."/>
        </authorList>
    </citation>
    <scope>NUCLEOTIDE SEQUENCE [LARGE SCALE GENOMIC DNA]</scope>
    <source>
        <strain evidence="1">Ysfricsl-2016a</strain>
        <tissue evidence="1">Blood</tissue>
    </source>
</reference>
<accession>A0A6A4TEN3</accession>
<evidence type="ECO:0000313" key="2">
    <source>
        <dbReference type="Proteomes" id="UP000438429"/>
    </source>
</evidence>
<dbReference type="AlphaFoldDB" id="A0A6A4TEN3"/>